<keyword evidence="6 8" id="KW-0472">Membrane</keyword>
<comment type="subcellular location">
    <subcellularLocation>
        <location evidence="1">Membrane</location>
        <topology evidence="1">Multi-pass membrane protein</topology>
    </subcellularLocation>
</comment>
<keyword evidence="14" id="KW-1185">Reference proteome</keyword>
<feature type="compositionally biased region" description="Basic and acidic residues" evidence="9">
    <location>
        <begin position="389"/>
        <end position="399"/>
    </location>
</feature>
<proteinExistence type="predicted"/>
<feature type="transmembrane region" description="Helical" evidence="10">
    <location>
        <begin position="6"/>
        <end position="28"/>
    </location>
</feature>
<dbReference type="InterPro" id="IPR000644">
    <property type="entry name" value="CBS_dom"/>
</dbReference>
<dbReference type="Gene3D" id="3.10.580.10">
    <property type="entry name" value="CBS-domain"/>
    <property type="match status" value="1"/>
</dbReference>
<protein>
    <recommendedName>
        <fullName evidence="15">Hemolysin</fullName>
    </recommendedName>
</protein>
<name>A0ABM8ZDR0_9VIBR</name>
<gene>
    <name evidence="13" type="ORF">VHP8226_00215</name>
</gene>
<dbReference type="Proteomes" id="UP000838160">
    <property type="component" value="Unassembled WGS sequence"/>
</dbReference>
<evidence type="ECO:0000256" key="8">
    <source>
        <dbReference type="PROSITE-ProRule" id="PRU01193"/>
    </source>
</evidence>
<dbReference type="PROSITE" id="PS51371">
    <property type="entry name" value="CBS"/>
    <property type="match status" value="1"/>
</dbReference>
<dbReference type="RefSeq" id="WP_237483307.1">
    <property type="nucleotide sequence ID" value="NZ_CAKLCM010000001.1"/>
</dbReference>
<dbReference type="InterPro" id="IPR046342">
    <property type="entry name" value="CBS_dom_sf"/>
</dbReference>
<evidence type="ECO:0008006" key="15">
    <source>
        <dbReference type="Google" id="ProtNLM"/>
    </source>
</evidence>
<dbReference type="InterPro" id="IPR002550">
    <property type="entry name" value="CNNM"/>
</dbReference>
<keyword evidence="2 8" id="KW-0812">Transmembrane</keyword>
<dbReference type="Pfam" id="PF01595">
    <property type="entry name" value="CNNM"/>
    <property type="match status" value="1"/>
</dbReference>
<evidence type="ECO:0000256" key="10">
    <source>
        <dbReference type="SAM" id="Phobius"/>
    </source>
</evidence>
<accession>A0ABM8ZDR0</accession>
<dbReference type="InterPro" id="IPR044751">
    <property type="entry name" value="Ion_transp-like_CBS"/>
</dbReference>
<evidence type="ECO:0000313" key="14">
    <source>
        <dbReference type="Proteomes" id="UP000838160"/>
    </source>
</evidence>
<dbReference type="Pfam" id="PF00571">
    <property type="entry name" value="CBS"/>
    <property type="match status" value="1"/>
</dbReference>
<dbReference type="PANTHER" id="PTHR22777">
    <property type="entry name" value="HEMOLYSIN-RELATED"/>
    <property type="match status" value="1"/>
</dbReference>
<feature type="transmembrane region" description="Helical" evidence="10">
    <location>
        <begin position="87"/>
        <end position="107"/>
    </location>
</feature>
<evidence type="ECO:0000313" key="13">
    <source>
        <dbReference type="EMBL" id="CAH0524388.1"/>
    </source>
</evidence>
<comment type="caution">
    <text evidence="13">The sequence shown here is derived from an EMBL/GenBank/DDBJ whole genome shotgun (WGS) entry which is preliminary data.</text>
</comment>
<sequence length="399" mass="44825">MFLLTVYVTVAISVSFICSVLEAVLLSITPSYLARLRQQGHPAADKLNKLKADIDRPLASILTLNTIAHTIGAASAGAQAAKVFGNQWLGVFSAVLTLGILVLSEIVPKTIGATYWRQLAPLSARILQYMVWLLTPFVWFSEQITKRLSRGHESPKMRDELSAMAILARESGEFAEGESNILTNLLNIQDIPVTQVMTPRPVVFRVRAEMTVEEFLNEHHDSPFSRPLVYSEHKDNILGFVYKLELYKLLQHGQGNQPLGDVMRPIKVLFNTMMLPKAFEQMMAHRLQIAMIVDEYGTIQGILTLEDIFEHLLGQEIVDEADKTTDMQELAYQRWENWKETHGMIDGTDIEDQEPQETEQEPVAASEEESPEPSSADDNAQDISTQEDSSQKESPKKES</sequence>
<dbReference type="EMBL" id="CAKLCM010000001">
    <property type="protein sequence ID" value="CAH0524388.1"/>
    <property type="molecule type" value="Genomic_DNA"/>
</dbReference>
<dbReference type="SUPFAM" id="SSF54631">
    <property type="entry name" value="CBS-domain pair"/>
    <property type="match status" value="1"/>
</dbReference>
<feature type="domain" description="CNNM transmembrane" evidence="12">
    <location>
        <begin position="1"/>
        <end position="178"/>
    </location>
</feature>
<evidence type="ECO:0000259" key="11">
    <source>
        <dbReference type="PROSITE" id="PS51371"/>
    </source>
</evidence>
<keyword evidence="3" id="KW-0677">Repeat</keyword>
<dbReference type="PANTHER" id="PTHR22777:SF4">
    <property type="entry name" value="UPF0053 PROTEIN SLL1254"/>
    <property type="match status" value="1"/>
</dbReference>
<evidence type="ECO:0000256" key="7">
    <source>
        <dbReference type="PROSITE-ProRule" id="PRU00703"/>
    </source>
</evidence>
<feature type="compositionally biased region" description="Polar residues" evidence="9">
    <location>
        <begin position="377"/>
        <end position="388"/>
    </location>
</feature>
<evidence type="ECO:0000256" key="1">
    <source>
        <dbReference type="ARBA" id="ARBA00004141"/>
    </source>
</evidence>
<keyword evidence="4 8" id="KW-1133">Transmembrane helix</keyword>
<evidence type="ECO:0000256" key="3">
    <source>
        <dbReference type="ARBA" id="ARBA00022737"/>
    </source>
</evidence>
<evidence type="ECO:0000256" key="2">
    <source>
        <dbReference type="ARBA" id="ARBA00022692"/>
    </source>
</evidence>
<evidence type="ECO:0000259" key="12">
    <source>
        <dbReference type="PROSITE" id="PS51846"/>
    </source>
</evidence>
<keyword evidence="5 7" id="KW-0129">CBS domain</keyword>
<evidence type="ECO:0000256" key="9">
    <source>
        <dbReference type="SAM" id="MobiDB-lite"/>
    </source>
</evidence>
<feature type="transmembrane region" description="Helical" evidence="10">
    <location>
        <begin position="119"/>
        <end position="140"/>
    </location>
</feature>
<feature type="compositionally biased region" description="Acidic residues" evidence="9">
    <location>
        <begin position="348"/>
        <end position="371"/>
    </location>
</feature>
<reference evidence="13" key="1">
    <citation type="submission" date="2021-12" db="EMBL/GenBank/DDBJ databases">
        <authorList>
            <person name="Rodrigo-Torres L."/>
            <person name="Arahal R. D."/>
            <person name="Lucena T."/>
        </authorList>
    </citation>
    <scope>NUCLEOTIDE SEQUENCE</scope>
    <source>
        <strain evidence="13">CECT 8226</strain>
    </source>
</reference>
<organism evidence="13 14">
    <name type="scientific">Vibrio hippocampi</name>
    <dbReference type="NCBI Taxonomy" id="654686"/>
    <lineage>
        <taxon>Bacteria</taxon>
        <taxon>Pseudomonadati</taxon>
        <taxon>Pseudomonadota</taxon>
        <taxon>Gammaproteobacteria</taxon>
        <taxon>Vibrionales</taxon>
        <taxon>Vibrionaceae</taxon>
        <taxon>Vibrio</taxon>
    </lineage>
</organism>
<feature type="region of interest" description="Disordered" evidence="9">
    <location>
        <begin position="348"/>
        <end position="399"/>
    </location>
</feature>
<evidence type="ECO:0000256" key="5">
    <source>
        <dbReference type="ARBA" id="ARBA00023122"/>
    </source>
</evidence>
<dbReference type="CDD" id="cd04590">
    <property type="entry name" value="CBS_pair_CorC_HlyC_assoc"/>
    <property type="match status" value="1"/>
</dbReference>
<evidence type="ECO:0000256" key="4">
    <source>
        <dbReference type="ARBA" id="ARBA00022989"/>
    </source>
</evidence>
<evidence type="ECO:0000256" key="6">
    <source>
        <dbReference type="ARBA" id="ARBA00023136"/>
    </source>
</evidence>
<feature type="domain" description="CBS" evidence="11">
    <location>
        <begin position="262"/>
        <end position="320"/>
    </location>
</feature>
<dbReference type="PROSITE" id="PS51846">
    <property type="entry name" value="CNNM"/>
    <property type="match status" value="1"/>
</dbReference>